<dbReference type="RefSeq" id="WP_091612004.1">
    <property type="nucleotide sequence ID" value="NZ_FMCX01000007.1"/>
</dbReference>
<evidence type="ECO:0000313" key="6">
    <source>
        <dbReference type="EMBL" id="SCF38468.1"/>
    </source>
</evidence>
<dbReference type="PANTHER" id="PTHR34069">
    <property type="entry name" value="3-OXOACYL-[ACYL-CARRIER-PROTEIN] SYNTHASE 3"/>
    <property type="match status" value="1"/>
</dbReference>
<dbReference type="GO" id="GO:0006633">
    <property type="term" value="P:fatty acid biosynthetic process"/>
    <property type="evidence" value="ECO:0007669"/>
    <property type="project" value="InterPro"/>
</dbReference>
<dbReference type="AlphaFoldDB" id="A0A1C4ZZP7"/>
<accession>A0A1C4ZZP7</accession>
<evidence type="ECO:0000259" key="4">
    <source>
        <dbReference type="Pfam" id="PF08541"/>
    </source>
</evidence>
<evidence type="ECO:0000256" key="2">
    <source>
        <dbReference type="ARBA" id="ARBA00023315"/>
    </source>
</evidence>
<dbReference type="Gene3D" id="3.40.47.10">
    <property type="match status" value="2"/>
</dbReference>
<organism evidence="6 7">
    <name type="scientific">Micromonospora mirobrigensis</name>
    <dbReference type="NCBI Taxonomy" id="262898"/>
    <lineage>
        <taxon>Bacteria</taxon>
        <taxon>Bacillati</taxon>
        <taxon>Actinomycetota</taxon>
        <taxon>Actinomycetes</taxon>
        <taxon>Micromonosporales</taxon>
        <taxon>Micromonosporaceae</taxon>
        <taxon>Micromonospora</taxon>
    </lineage>
</organism>
<dbReference type="Proteomes" id="UP000199504">
    <property type="component" value="Unassembled WGS sequence"/>
</dbReference>
<keyword evidence="3" id="KW-1133">Transmembrane helix</keyword>
<dbReference type="InterPro" id="IPR013751">
    <property type="entry name" value="ACP_syn_III_N"/>
</dbReference>
<reference evidence="7" key="1">
    <citation type="submission" date="2016-06" db="EMBL/GenBank/DDBJ databases">
        <authorList>
            <person name="Varghese N."/>
            <person name="Submissions Spin"/>
        </authorList>
    </citation>
    <scope>NUCLEOTIDE SEQUENCE [LARGE SCALE GENOMIC DNA]</scope>
    <source>
        <strain evidence="7">DSM 44830</strain>
    </source>
</reference>
<dbReference type="InterPro" id="IPR016039">
    <property type="entry name" value="Thiolase-like"/>
</dbReference>
<gene>
    <name evidence="6" type="ORF">GA0070564_10789</name>
</gene>
<dbReference type="CDD" id="cd00827">
    <property type="entry name" value="init_cond_enzymes"/>
    <property type="match status" value="1"/>
</dbReference>
<dbReference type="SUPFAM" id="SSF53901">
    <property type="entry name" value="Thiolase-like"/>
    <property type="match status" value="1"/>
</dbReference>
<keyword evidence="1" id="KW-0808">Transferase</keyword>
<name>A0A1C4ZZP7_9ACTN</name>
<feature type="transmembrane region" description="Helical" evidence="3">
    <location>
        <begin position="314"/>
        <end position="333"/>
    </location>
</feature>
<sequence>MRFDRTIHIAGTGVFLPPAVPVQPAVDAGLVDEAHRDLGYDTVTVAEETAAADMAVEAARVAVRRSGIPPEEYDLLLHASLWYQGLDMWASASYVANQSLGARALAFDVQQRSNGGMGALHLAAGQLAAGAAETALVTTGDRFAAPAFNRWGSQFYTIFGDAGTALALSTRSGVARLLSCAAAADNTLEKWGRGSTPFGTSPGQEAPVQVLRRAAEHAATPEAEGSWERIEAQMLRVRDEALADAGVGAEDVARAVVPFIHRGGGQGENYDLLGFGEKKSLWEFGRTVGHLGAGDQPAGLNHLFERQLVAPGDLVLLIGVGVGFSFTAAVLEVTDLPRW</sequence>
<evidence type="ECO:0000259" key="5">
    <source>
        <dbReference type="Pfam" id="PF08545"/>
    </source>
</evidence>
<dbReference type="PANTHER" id="PTHR34069:SF2">
    <property type="entry name" value="BETA-KETOACYL-[ACYL-CARRIER-PROTEIN] SYNTHASE III"/>
    <property type="match status" value="1"/>
</dbReference>
<keyword evidence="7" id="KW-1185">Reference proteome</keyword>
<dbReference type="STRING" id="262898.GA0070564_10789"/>
<dbReference type="Pfam" id="PF08545">
    <property type="entry name" value="ACP_syn_III"/>
    <property type="match status" value="1"/>
</dbReference>
<keyword evidence="3" id="KW-0812">Transmembrane</keyword>
<dbReference type="EMBL" id="FMCX01000007">
    <property type="protein sequence ID" value="SCF38468.1"/>
    <property type="molecule type" value="Genomic_DNA"/>
</dbReference>
<protein>
    <submittedName>
        <fullName evidence="6">3-oxoacyl-[acyl-carrier-protein] synthase-3</fullName>
    </submittedName>
</protein>
<keyword evidence="3" id="KW-0472">Membrane</keyword>
<feature type="domain" description="Beta-ketoacyl-[acyl-carrier-protein] synthase III N-terminal" evidence="5">
    <location>
        <begin position="107"/>
        <end position="184"/>
    </location>
</feature>
<dbReference type="GO" id="GO:0004315">
    <property type="term" value="F:3-oxoacyl-[acyl-carrier-protein] synthase activity"/>
    <property type="evidence" value="ECO:0007669"/>
    <property type="project" value="InterPro"/>
</dbReference>
<dbReference type="GO" id="GO:0044550">
    <property type="term" value="P:secondary metabolite biosynthetic process"/>
    <property type="evidence" value="ECO:0007669"/>
    <property type="project" value="TreeGrafter"/>
</dbReference>
<proteinExistence type="predicted"/>
<feature type="domain" description="Beta-ketoacyl-[acyl-carrier-protein] synthase III C-terminal" evidence="4">
    <location>
        <begin position="242"/>
        <end position="332"/>
    </location>
</feature>
<dbReference type="Pfam" id="PF08541">
    <property type="entry name" value="ACP_syn_III_C"/>
    <property type="match status" value="1"/>
</dbReference>
<dbReference type="InterPro" id="IPR013747">
    <property type="entry name" value="ACP_syn_III_C"/>
</dbReference>
<dbReference type="OrthoDB" id="2636646at2"/>
<evidence type="ECO:0000256" key="1">
    <source>
        <dbReference type="ARBA" id="ARBA00022679"/>
    </source>
</evidence>
<evidence type="ECO:0000256" key="3">
    <source>
        <dbReference type="SAM" id="Phobius"/>
    </source>
</evidence>
<evidence type="ECO:0000313" key="7">
    <source>
        <dbReference type="Proteomes" id="UP000199504"/>
    </source>
</evidence>
<keyword evidence="2" id="KW-0012">Acyltransferase</keyword>